<dbReference type="InterPro" id="IPR006086">
    <property type="entry name" value="XPG-I_dom"/>
</dbReference>
<dbReference type="PANTHER" id="PTHR11081">
    <property type="entry name" value="FLAP ENDONUCLEASE FAMILY MEMBER"/>
    <property type="match status" value="1"/>
</dbReference>
<dbReference type="Pfam" id="PF00867">
    <property type="entry name" value="XPG_I"/>
    <property type="match status" value="1"/>
</dbReference>
<sequence>MGRGNILNTMVACDLLKENRTKTSIYDLNNSGIKKITVDLSPLIHKLGPYNLCGGIIDLIKTFNSHGIILIFVFDGRPPKEKKFILDERKKRRNKNKMLVKNYESDLSNFKDKLSLKSTSKIEATEIKTRILETTDNIRKYKKRTFSIKREHIILLKNLFTYLKIPYVHMENYEADLVCSRLVGMKYADACLSDDYDLISFNCKCILRNLDIKNKTVDIIKLDEIFSKINLNYEKFIYLIIMNGTDYSNKIGGGNIEDFKYMFTNIYDLLIEGYDMIEILLLINYSKYNYEIAYNIFTKQIDINPDLDIINYSDCNLIYRNIDTDKTLFISQLKKYISDTKDKVNIKIVNKKLNDYKSLFSYVNPYLCL</sequence>
<dbReference type="SUPFAM" id="SSF88723">
    <property type="entry name" value="PIN domain-like"/>
    <property type="match status" value="1"/>
</dbReference>
<keyword evidence="3" id="KW-0460">Magnesium</keyword>
<evidence type="ECO:0000259" key="5">
    <source>
        <dbReference type="SMART" id="SM00485"/>
    </source>
</evidence>
<evidence type="ECO:0000259" key="4">
    <source>
        <dbReference type="SMART" id="SM00484"/>
    </source>
</evidence>
<dbReference type="InterPro" id="IPR006085">
    <property type="entry name" value="XPG_DNA_repair_N"/>
</dbReference>
<keyword evidence="2" id="KW-0255">Endonuclease</keyword>
<organism evidence="6">
    <name type="scientific">viral metagenome</name>
    <dbReference type="NCBI Taxonomy" id="1070528"/>
    <lineage>
        <taxon>unclassified sequences</taxon>
        <taxon>metagenomes</taxon>
        <taxon>organismal metagenomes</taxon>
    </lineage>
</organism>
<dbReference type="GO" id="GO:0046872">
    <property type="term" value="F:metal ion binding"/>
    <property type="evidence" value="ECO:0007669"/>
    <property type="project" value="UniProtKB-KW"/>
</dbReference>
<keyword evidence="2" id="KW-0540">Nuclease</keyword>
<accession>A0A6C0EH93</accession>
<protein>
    <recommendedName>
        <fullName evidence="7">XPG N-terminal domain-containing protein</fullName>
    </recommendedName>
</protein>
<feature type="domain" description="XPG-I" evidence="4">
    <location>
        <begin position="161"/>
        <end position="231"/>
    </location>
</feature>
<dbReference type="PANTHER" id="PTHR11081:SF9">
    <property type="entry name" value="FLAP ENDONUCLEASE 1"/>
    <property type="match status" value="1"/>
</dbReference>
<dbReference type="Gene3D" id="3.40.50.1010">
    <property type="entry name" value="5'-nuclease"/>
    <property type="match status" value="1"/>
</dbReference>
<feature type="domain" description="XPG N-terminal" evidence="5">
    <location>
        <begin position="10"/>
        <end position="96"/>
    </location>
</feature>
<reference evidence="6" key="1">
    <citation type="journal article" date="2020" name="Nature">
        <title>Giant virus diversity and host interactions through global metagenomics.</title>
        <authorList>
            <person name="Schulz F."/>
            <person name="Roux S."/>
            <person name="Paez-Espino D."/>
            <person name="Jungbluth S."/>
            <person name="Walsh D.A."/>
            <person name="Denef V.J."/>
            <person name="McMahon K.D."/>
            <person name="Konstantinidis K.T."/>
            <person name="Eloe-Fadrosh E.A."/>
            <person name="Kyrpides N.C."/>
            <person name="Woyke T."/>
        </authorList>
    </citation>
    <scope>NUCLEOTIDE SEQUENCE</scope>
    <source>
        <strain evidence="6">GVMAG-M-3300000115-19</strain>
    </source>
</reference>
<evidence type="ECO:0000256" key="1">
    <source>
        <dbReference type="ARBA" id="ARBA00022723"/>
    </source>
</evidence>
<dbReference type="PRINTS" id="PR00853">
    <property type="entry name" value="XPGRADSUPER"/>
</dbReference>
<keyword evidence="1" id="KW-0479">Metal-binding</keyword>
<name>A0A6C0EH93_9ZZZZ</name>
<dbReference type="SMART" id="SM00484">
    <property type="entry name" value="XPGI"/>
    <property type="match status" value="1"/>
</dbReference>
<dbReference type="InterPro" id="IPR029060">
    <property type="entry name" value="PIN-like_dom_sf"/>
</dbReference>
<evidence type="ECO:0000256" key="3">
    <source>
        <dbReference type="ARBA" id="ARBA00022842"/>
    </source>
</evidence>
<dbReference type="AlphaFoldDB" id="A0A6C0EH93"/>
<evidence type="ECO:0008006" key="7">
    <source>
        <dbReference type="Google" id="ProtNLM"/>
    </source>
</evidence>
<dbReference type="SMART" id="SM00485">
    <property type="entry name" value="XPGN"/>
    <property type="match status" value="1"/>
</dbReference>
<proteinExistence type="predicted"/>
<keyword evidence="2" id="KW-0378">Hydrolase</keyword>
<dbReference type="GO" id="GO:0017108">
    <property type="term" value="F:5'-flap endonuclease activity"/>
    <property type="evidence" value="ECO:0007669"/>
    <property type="project" value="TreeGrafter"/>
</dbReference>
<evidence type="ECO:0000256" key="2">
    <source>
        <dbReference type="ARBA" id="ARBA00022759"/>
    </source>
</evidence>
<dbReference type="EMBL" id="MN738848">
    <property type="protein sequence ID" value="QHT27971.1"/>
    <property type="molecule type" value="Genomic_DNA"/>
</dbReference>
<evidence type="ECO:0000313" key="6">
    <source>
        <dbReference type="EMBL" id="QHT27971.1"/>
    </source>
</evidence>
<dbReference type="InterPro" id="IPR006084">
    <property type="entry name" value="XPG/Rad2"/>
</dbReference>